<dbReference type="Pfam" id="PF01433">
    <property type="entry name" value="Peptidase_M1"/>
    <property type="match status" value="1"/>
</dbReference>
<keyword evidence="9 18" id="KW-0378">Hydrolase</keyword>
<dbReference type="Gene3D" id="1.10.390.10">
    <property type="entry name" value="Neutral Protease Domain 2"/>
    <property type="match status" value="1"/>
</dbReference>
<evidence type="ECO:0000256" key="2">
    <source>
        <dbReference type="ARBA" id="ARBA00001947"/>
    </source>
</evidence>
<dbReference type="PANTHER" id="PTHR11533:SF174">
    <property type="entry name" value="PUROMYCIN-SENSITIVE AMINOPEPTIDASE-RELATED"/>
    <property type="match status" value="1"/>
</dbReference>
<evidence type="ECO:0000256" key="6">
    <source>
        <dbReference type="ARBA" id="ARBA00022438"/>
    </source>
</evidence>
<evidence type="ECO:0000313" key="19">
    <source>
        <dbReference type="Proteomes" id="UP001553843"/>
    </source>
</evidence>
<comment type="caution">
    <text evidence="18">The sequence shown here is derived from an EMBL/GenBank/DDBJ whole genome shotgun (WGS) entry which is preliminary data.</text>
</comment>
<dbReference type="GO" id="GO:0004177">
    <property type="term" value="F:aminopeptidase activity"/>
    <property type="evidence" value="ECO:0007669"/>
    <property type="project" value="UniProtKB-KW"/>
</dbReference>
<evidence type="ECO:0000256" key="8">
    <source>
        <dbReference type="ARBA" id="ARBA00022723"/>
    </source>
</evidence>
<dbReference type="InterPro" id="IPR042097">
    <property type="entry name" value="Aminopeptidase_N-like_N_sf"/>
</dbReference>
<dbReference type="SUPFAM" id="SSF55486">
    <property type="entry name" value="Metalloproteases ('zincins'), catalytic domain"/>
    <property type="match status" value="1"/>
</dbReference>
<dbReference type="EC" id="3.4.11.2" evidence="4"/>
<comment type="catalytic activity">
    <reaction evidence="1">
        <text>Release of an N-terminal amino acid, Xaa-|-Yaa- from a peptide, amide or arylamide. Xaa is preferably Ala, but may be most amino acids including Pro (slow action). When a terminal hydrophobic residue is followed by a prolyl residue, the two may be released as an intact Xaa-Pro dipeptide.</text>
        <dbReference type="EC" id="3.4.11.2"/>
    </reaction>
</comment>
<keyword evidence="7" id="KW-0645">Protease</keyword>
<dbReference type="InterPro" id="IPR001930">
    <property type="entry name" value="Peptidase_M1"/>
</dbReference>
<evidence type="ECO:0000256" key="5">
    <source>
        <dbReference type="ARBA" id="ARBA00015611"/>
    </source>
</evidence>
<dbReference type="PANTHER" id="PTHR11533">
    <property type="entry name" value="PROTEASE M1 ZINC METALLOPROTEASE"/>
    <property type="match status" value="1"/>
</dbReference>
<evidence type="ECO:0000256" key="7">
    <source>
        <dbReference type="ARBA" id="ARBA00022670"/>
    </source>
</evidence>
<dbReference type="InterPro" id="IPR050344">
    <property type="entry name" value="Peptidase_M1_aminopeptidases"/>
</dbReference>
<dbReference type="InterPro" id="IPR027268">
    <property type="entry name" value="Peptidase_M4/M1_CTD_sf"/>
</dbReference>
<keyword evidence="11" id="KW-0482">Metalloprotease</keyword>
<dbReference type="RefSeq" id="WP_359778719.1">
    <property type="nucleotide sequence ID" value="NZ_JBEYRR010000005.1"/>
</dbReference>
<keyword evidence="10" id="KW-0862">Zinc</keyword>
<comment type="cofactor">
    <cofactor evidence="2">
        <name>Zn(2+)</name>
        <dbReference type="ChEBI" id="CHEBI:29105"/>
    </cofactor>
</comment>
<sequence>MSTNRTTRRGARLALAAAITVAAALTAPPSQAAPATDGRPLPGAPGLGDPLFPLDGNGGYRVDRYYLDFDWQAPKTPFEAATTIRATSTQALSRFNLDFAGNTLHAVTVDGARAGASREGDELTVTPKSPIRKGSSFTVKVTYTADPAQTRHRDDAIEDYGWIPTPDGTVVYPQPNGARMIFPSDDHPSRRAPVTFRISTPADRTAVANGKLVSRVEVPGGRVRWTYDSEQPLSTQLVQLAVGKFRLVESEGPGGLPLRDVVPEALVEPTAEYRKLTPDHLAWLEERLGPYPFHRYGVLVGDTDLGVALETQTLSLVPKADLLGTKVDAERNLVHELTHQWFGNSVALESWSDLWVSEGHARFYERLYSEAHGGDSLEAAMKTAYAAHDQWRKDFGAPAEPTEPNLFKRMRYDGSALVLYALRERVGDATFQKIERAWVSGFKGRTASTRDFVDLASQVAGEDLEGFLRPWLYGAKTPPMPGHPDWVVDPVT</sequence>
<feature type="compositionally biased region" description="Low complexity" evidence="14">
    <location>
        <begin position="28"/>
        <end position="41"/>
    </location>
</feature>
<evidence type="ECO:0000259" key="16">
    <source>
        <dbReference type="Pfam" id="PF01433"/>
    </source>
</evidence>
<evidence type="ECO:0000256" key="10">
    <source>
        <dbReference type="ARBA" id="ARBA00022833"/>
    </source>
</evidence>
<keyword evidence="6 18" id="KW-0031">Aminopeptidase</keyword>
<name>A0ABV3LVS5_9ACTN</name>
<evidence type="ECO:0000256" key="1">
    <source>
        <dbReference type="ARBA" id="ARBA00000098"/>
    </source>
</evidence>
<keyword evidence="19" id="KW-1185">Reference proteome</keyword>
<evidence type="ECO:0000259" key="17">
    <source>
        <dbReference type="Pfam" id="PF17900"/>
    </source>
</evidence>
<comment type="similarity">
    <text evidence="3">Belongs to the peptidase M1 family.</text>
</comment>
<evidence type="ECO:0000256" key="4">
    <source>
        <dbReference type="ARBA" id="ARBA00012564"/>
    </source>
</evidence>
<dbReference type="PRINTS" id="PR00756">
    <property type="entry name" value="ALADIPTASE"/>
</dbReference>
<dbReference type="CDD" id="cd09603">
    <property type="entry name" value="M1_APN_like"/>
    <property type="match status" value="1"/>
</dbReference>
<dbReference type="SUPFAM" id="SSF63737">
    <property type="entry name" value="Leukotriene A4 hydrolase N-terminal domain"/>
    <property type="match status" value="1"/>
</dbReference>
<proteinExistence type="inferred from homology"/>
<dbReference type="Proteomes" id="UP001553843">
    <property type="component" value="Unassembled WGS sequence"/>
</dbReference>
<accession>A0ABV3LVS5</accession>
<dbReference type="Gene3D" id="2.60.40.1730">
    <property type="entry name" value="tricorn interacting facor f3 domain"/>
    <property type="match status" value="1"/>
</dbReference>
<keyword evidence="8" id="KW-0479">Metal-binding</keyword>
<feature type="region of interest" description="Disordered" evidence="14">
    <location>
        <begin position="28"/>
        <end position="52"/>
    </location>
</feature>
<reference evidence="18 19" key="1">
    <citation type="submission" date="2024-06" db="EMBL/GenBank/DDBJ databases">
        <title>The Natural Products Discovery Center: Release of the First 8490 Sequenced Strains for Exploring Actinobacteria Biosynthetic Diversity.</title>
        <authorList>
            <person name="Kalkreuter E."/>
            <person name="Kautsar S.A."/>
            <person name="Yang D."/>
            <person name="Bader C.D."/>
            <person name="Teijaro C.N."/>
            <person name="Fluegel L."/>
            <person name="Davis C.M."/>
            <person name="Simpson J.R."/>
            <person name="Lauterbach L."/>
            <person name="Steele A.D."/>
            <person name="Gui C."/>
            <person name="Meng S."/>
            <person name="Li G."/>
            <person name="Viehrig K."/>
            <person name="Ye F."/>
            <person name="Su P."/>
            <person name="Kiefer A.F."/>
            <person name="Nichols A."/>
            <person name="Cepeda A.J."/>
            <person name="Yan W."/>
            <person name="Fan B."/>
            <person name="Jiang Y."/>
            <person name="Adhikari A."/>
            <person name="Zheng C.-J."/>
            <person name="Schuster L."/>
            <person name="Cowan T.M."/>
            <person name="Smanski M.J."/>
            <person name="Chevrette M.G."/>
            <person name="De Carvalho L.P.S."/>
            <person name="Shen B."/>
        </authorList>
    </citation>
    <scope>NUCLEOTIDE SEQUENCE [LARGE SCALE GENOMIC DNA]</scope>
    <source>
        <strain evidence="18 19">NPDC047833</strain>
    </source>
</reference>
<evidence type="ECO:0000256" key="13">
    <source>
        <dbReference type="ARBA" id="ARBA00031533"/>
    </source>
</evidence>
<evidence type="ECO:0000256" key="9">
    <source>
        <dbReference type="ARBA" id="ARBA00022801"/>
    </source>
</evidence>
<evidence type="ECO:0000256" key="14">
    <source>
        <dbReference type="SAM" id="MobiDB-lite"/>
    </source>
</evidence>
<feature type="signal peptide" evidence="15">
    <location>
        <begin position="1"/>
        <end position="32"/>
    </location>
</feature>
<dbReference type="InterPro" id="IPR045357">
    <property type="entry name" value="Aminopeptidase_N-like_N"/>
</dbReference>
<dbReference type="Pfam" id="PF17900">
    <property type="entry name" value="Peptidase_M1_N"/>
    <property type="match status" value="1"/>
</dbReference>
<feature type="domain" description="Aminopeptidase N-like N-terminal" evidence="17">
    <location>
        <begin position="64"/>
        <end position="236"/>
    </location>
</feature>
<evidence type="ECO:0000256" key="11">
    <source>
        <dbReference type="ARBA" id="ARBA00023049"/>
    </source>
</evidence>
<evidence type="ECO:0000256" key="12">
    <source>
        <dbReference type="ARBA" id="ARBA00029811"/>
    </source>
</evidence>
<feature type="chain" id="PRO_5046043487" description="Aminopeptidase N" evidence="15">
    <location>
        <begin position="33"/>
        <end position="492"/>
    </location>
</feature>
<feature type="domain" description="Peptidase M1 membrane alanine aminopeptidase" evidence="16">
    <location>
        <begin position="283"/>
        <end position="471"/>
    </location>
</feature>
<gene>
    <name evidence="18" type="ORF">AB0887_15880</name>
</gene>
<protein>
    <recommendedName>
        <fullName evidence="5">Aminopeptidase N</fullName>
        <ecNumber evidence="4">3.4.11.2</ecNumber>
    </recommendedName>
    <alternativeName>
        <fullName evidence="12">Alanine aminopeptidase</fullName>
    </alternativeName>
    <alternativeName>
        <fullName evidence="13">Lysyl aminopeptidase</fullName>
    </alternativeName>
</protein>
<keyword evidence="15" id="KW-0732">Signal</keyword>
<dbReference type="EMBL" id="JBEYRS010000005">
    <property type="protein sequence ID" value="MEW2363415.1"/>
    <property type="molecule type" value="Genomic_DNA"/>
</dbReference>
<evidence type="ECO:0000256" key="3">
    <source>
        <dbReference type="ARBA" id="ARBA00010136"/>
    </source>
</evidence>
<evidence type="ECO:0000313" key="18">
    <source>
        <dbReference type="EMBL" id="MEW2363415.1"/>
    </source>
</evidence>
<organism evidence="18 19">
    <name type="scientific">Streptomyces huasconensis</name>
    <dbReference type="NCBI Taxonomy" id="1854574"/>
    <lineage>
        <taxon>Bacteria</taxon>
        <taxon>Bacillati</taxon>
        <taxon>Actinomycetota</taxon>
        <taxon>Actinomycetes</taxon>
        <taxon>Kitasatosporales</taxon>
        <taxon>Streptomycetaceae</taxon>
        <taxon>Streptomyces</taxon>
    </lineage>
</organism>
<evidence type="ECO:0000256" key="15">
    <source>
        <dbReference type="SAM" id="SignalP"/>
    </source>
</evidence>
<dbReference type="InterPro" id="IPR014782">
    <property type="entry name" value="Peptidase_M1_dom"/>
</dbReference>